<sequence>MGPLMSRAVLGVVLAAAALLAGCAPPAVQPAPQGYRTPYQPPETPQRNTWERPYAPPPAVPQPDYYANPQAPAVSTGLR</sequence>
<reference evidence="3 4" key="1">
    <citation type="submission" date="2016-05" db="EMBL/GenBank/DDBJ databases">
        <title>Complete Genome and Methylome Analysis of Psychrotrophic Bacterial Isolates from Antarctic Lake Untersee.</title>
        <authorList>
            <person name="Fomenkov A."/>
            <person name="Akimov V.N."/>
            <person name="Vasilyeva L.V."/>
            <person name="Andersen D."/>
            <person name="Vincze T."/>
            <person name="Roberts R.J."/>
        </authorList>
    </citation>
    <scope>NUCLEOTIDE SEQUENCE [LARGE SCALE GENOMIC DNA]</scope>
    <source>
        <strain evidence="3 4">U14-5</strain>
    </source>
</reference>
<dbReference type="AlphaFoldDB" id="A0A1L7ACI8"/>
<organism evidence="3 4">
    <name type="scientific">Roseomonas gilardii</name>
    <dbReference type="NCBI Taxonomy" id="257708"/>
    <lineage>
        <taxon>Bacteria</taxon>
        <taxon>Pseudomonadati</taxon>
        <taxon>Pseudomonadota</taxon>
        <taxon>Alphaproteobacteria</taxon>
        <taxon>Acetobacterales</taxon>
        <taxon>Roseomonadaceae</taxon>
        <taxon>Roseomonas</taxon>
    </lineage>
</organism>
<accession>A0A1L7ACI8</accession>
<feature type="signal peptide" evidence="2">
    <location>
        <begin position="1"/>
        <end position="21"/>
    </location>
</feature>
<dbReference type="KEGG" id="rgi:RGI145_04805"/>
<evidence type="ECO:0000313" key="4">
    <source>
        <dbReference type="Proteomes" id="UP000185494"/>
    </source>
</evidence>
<proteinExistence type="predicted"/>
<dbReference type="Proteomes" id="UP000185494">
    <property type="component" value="Chromosome 1"/>
</dbReference>
<evidence type="ECO:0008006" key="5">
    <source>
        <dbReference type="Google" id="ProtNLM"/>
    </source>
</evidence>
<feature type="chain" id="PRO_5012927934" description="Lipoprotein" evidence="2">
    <location>
        <begin position="22"/>
        <end position="79"/>
    </location>
</feature>
<evidence type="ECO:0000256" key="2">
    <source>
        <dbReference type="SAM" id="SignalP"/>
    </source>
</evidence>
<evidence type="ECO:0000256" key="1">
    <source>
        <dbReference type="SAM" id="MobiDB-lite"/>
    </source>
</evidence>
<protein>
    <recommendedName>
        <fullName evidence="5">Lipoprotein</fullName>
    </recommendedName>
</protein>
<dbReference type="PROSITE" id="PS51257">
    <property type="entry name" value="PROKAR_LIPOPROTEIN"/>
    <property type="match status" value="1"/>
</dbReference>
<gene>
    <name evidence="3" type="ORF">RGI145_04805</name>
</gene>
<name>A0A1L7ACI8_9PROT</name>
<dbReference type="EMBL" id="CP015583">
    <property type="protein sequence ID" value="APT56525.1"/>
    <property type="molecule type" value="Genomic_DNA"/>
</dbReference>
<evidence type="ECO:0000313" key="3">
    <source>
        <dbReference type="EMBL" id="APT56525.1"/>
    </source>
</evidence>
<feature type="region of interest" description="Disordered" evidence="1">
    <location>
        <begin position="30"/>
        <end position="79"/>
    </location>
</feature>
<keyword evidence="2" id="KW-0732">Signal</keyword>